<dbReference type="Pfam" id="PF00534">
    <property type="entry name" value="Glycos_transf_1"/>
    <property type="match status" value="1"/>
</dbReference>
<organism evidence="3 4">
    <name type="scientific">Denitromonas halophila</name>
    <dbReference type="NCBI Taxonomy" id="1629404"/>
    <lineage>
        <taxon>Bacteria</taxon>
        <taxon>Pseudomonadati</taxon>
        <taxon>Pseudomonadota</taxon>
        <taxon>Betaproteobacteria</taxon>
        <taxon>Rhodocyclales</taxon>
        <taxon>Zoogloeaceae</taxon>
        <taxon>Denitromonas</taxon>
    </lineage>
</organism>
<dbReference type="Gene3D" id="3.40.50.2000">
    <property type="entry name" value="Glycogen Phosphorylase B"/>
    <property type="match status" value="1"/>
</dbReference>
<keyword evidence="1 3" id="KW-0808">Transferase</keyword>
<evidence type="ECO:0000256" key="1">
    <source>
        <dbReference type="ARBA" id="ARBA00022679"/>
    </source>
</evidence>
<dbReference type="OrthoDB" id="433681at2"/>
<protein>
    <submittedName>
        <fullName evidence="3">Glycosyltransferase family 4 protein</fullName>
    </submittedName>
</protein>
<gene>
    <name evidence="3" type="ORF">FHP91_08050</name>
</gene>
<evidence type="ECO:0000313" key="4">
    <source>
        <dbReference type="Proteomes" id="UP000319502"/>
    </source>
</evidence>
<comment type="caution">
    <text evidence="3">The sequence shown here is derived from an EMBL/GenBank/DDBJ whole genome shotgun (WGS) entry which is preliminary data.</text>
</comment>
<evidence type="ECO:0000313" key="3">
    <source>
        <dbReference type="EMBL" id="TVO57617.1"/>
    </source>
</evidence>
<dbReference type="RefSeq" id="WP_144309084.1">
    <property type="nucleotide sequence ID" value="NZ_VMNK01000006.1"/>
</dbReference>
<dbReference type="Proteomes" id="UP000319502">
    <property type="component" value="Unassembled WGS sequence"/>
</dbReference>
<dbReference type="PANTHER" id="PTHR46401:SF2">
    <property type="entry name" value="GLYCOSYLTRANSFERASE WBBK-RELATED"/>
    <property type="match status" value="1"/>
</dbReference>
<dbReference type="GO" id="GO:0016757">
    <property type="term" value="F:glycosyltransferase activity"/>
    <property type="evidence" value="ECO:0007669"/>
    <property type="project" value="InterPro"/>
</dbReference>
<dbReference type="PANTHER" id="PTHR46401">
    <property type="entry name" value="GLYCOSYLTRANSFERASE WBBK-RELATED"/>
    <property type="match status" value="1"/>
</dbReference>
<evidence type="ECO:0000259" key="2">
    <source>
        <dbReference type="Pfam" id="PF00534"/>
    </source>
</evidence>
<accession>A0A557QXI1</accession>
<dbReference type="EMBL" id="VMNK01000006">
    <property type="protein sequence ID" value="TVO57617.1"/>
    <property type="molecule type" value="Genomic_DNA"/>
</dbReference>
<reference evidence="3 4" key="1">
    <citation type="submission" date="2019-07" db="EMBL/GenBank/DDBJ databases">
        <title>The pathways for chlorine oxyanion respiration interact through the shared metabolite chlorate.</title>
        <authorList>
            <person name="Barnum T.P."/>
            <person name="Cheng Y."/>
            <person name="Hill K.A."/>
            <person name="Lucas L.N."/>
            <person name="Carlson H.K."/>
            <person name="Coates J.D."/>
        </authorList>
    </citation>
    <scope>NUCLEOTIDE SEQUENCE [LARGE SCALE GENOMIC DNA]</scope>
    <source>
        <strain evidence="3 4">SFB-3</strain>
    </source>
</reference>
<dbReference type="CDD" id="cd03809">
    <property type="entry name" value="GT4_MtfB-like"/>
    <property type="match status" value="1"/>
</dbReference>
<sequence length="360" mass="38949">MSKILINGRFLSRRPTGVDRFAIEVVRALDHAVETRDPSVDGLHFEVVVPRGSVVQKFANIPVRQFGRLQGQAWEQIELAMLGINSFLVNLCNTAPFFVRQQVTVIHDVAIERVPASYGRLFRTWYSLLTPALYRRSKCICTVSQFSKSELASIYGARDGVAVLPEGTDHMDRLGADATVLVRNGLGARPYVLAVSSLSPHKNFAAVVRAVELLGDVDFDVVVAGGQNPRVFAGAGGGLSSSVKYVGYVTDEELKALYENAACFVFPSIYEGYGLPPTEAMACGCPVLAAGAASIPEVCGEAAIYFDPHDPSSLAAILARVMTEPLLREDLRKRGLARAGALLWRDAALELLSVIRRAAA</sequence>
<dbReference type="GO" id="GO:0009103">
    <property type="term" value="P:lipopolysaccharide biosynthetic process"/>
    <property type="evidence" value="ECO:0007669"/>
    <property type="project" value="TreeGrafter"/>
</dbReference>
<dbReference type="SUPFAM" id="SSF53756">
    <property type="entry name" value="UDP-Glycosyltransferase/glycogen phosphorylase"/>
    <property type="match status" value="1"/>
</dbReference>
<keyword evidence="4" id="KW-1185">Reference proteome</keyword>
<name>A0A557QXI1_9RHOO</name>
<proteinExistence type="predicted"/>
<dbReference type="AlphaFoldDB" id="A0A557QXI1"/>
<dbReference type="InterPro" id="IPR001296">
    <property type="entry name" value="Glyco_trans_1"/>
</dbReference>
<feature type="domain" description="Glycosyl transferase family 1" evidence="2">
    <location>
        <begin position="189"/>
        <end position="335"/>
    </location>
</feature>